<dbReference type="PANTHER" id="PTHR19879:SF9">
    <property type="entry name" value="TRANSCRIPTION INITIATION FACTOR TFIID SUBUNIT 5"/>
    <property type="match status" value="1"/>
</dbReference>
<dbReference type="PRINTS" id="PR00320">
    <property type="entry name" value="GPROTEINBRPT"/>
</dbReference>
<dbReference type="PRINTS" id="PR00319">
    <property type="entry name" value="GPROTEINB"/>
</dbReference>
<feature type="repeat" description="WD" evidence="3">
    <location>
        <begin position="44"/>
        <end position="85"/>
    </location>
</feature>
<dbReference type="InterPro" id="IPR019775">
    <property type="entry name" value="WD40_repeat_CS"/>
</dbReference>
<dbReference type="Gene3D" id="2.130.10.10">
    <property type="entry name" value="YVTN repeat-like/Quinoprotein amine dehydrogenase"/>
    <property type="match status" value="1"/>
</dbReference>
<dbReference type="SMART" id="SM00320">
    <property type="entry name" value="WD40"/>
    <property type="match status" value="2"/>
</dbReference>
<dbReference type="AlphaFoldDB" id="X0L5R3"/>
<dbReference type="InterPro" id="IPR001680">
    <property type="entry name" value="WD40_rpt"/>
</dbReference>
<feature type="repeat" description="WD" evidence="3">
    <location>
        <begin position="2"/>
        <end position="43"/>
    </location>
</feature>
<name>X0L5R3_FUSOX</name>
<dbReference type="PROSITE" id="PS50082">
    <property type="entry name" value="WD_REPEATS_2"/>
    <property type="match status" value="2"/>
</dbReference>
<dbReference type="PROSITE" id="PS00678">
    <property type="entry name" value="WD_REPEATS_1"/>
    <property type="match status" value="2"/>
</dbReference>
<gene>
    <name evidence="4" type="ORF">FOTG_15314</name>
</gene>
<dbReference type="SUPFAM" id="SSF50978">
    <property type="entry name" value="WD40 repeat-like"/>
    <property type="match status" value="1"/>
</dbReference>
<dbReference type="InterPro" id="IPR036322">
    <property type="entry name" value="WD40_repeat_dom_sf"/>
</dbReference>
<evidence type="ECO:0000313" key="4">
    <source>
        <dbReference type="EMBL" id="EXM16382.1"/>
    </source>
</evidence>
<evidence type="ECO:0000256" key="2">
    <source>
        <dbReference type="ARBA" id="ARBA00022737"/>
    </source>
</evidence>
<evidence type="ECO:0000256" key="1">
    <source>
        <dbReference type="ARBA" id="ARBA00022574"/>
    </source>
</evidence>
<dbReference type="OrthoDB" id="5240432at2759"/>
<proteinExistence type="predicted"/>
<dbReference type="Pfam" id="PF00400">
    <property type="entry name" value="WD40"/>
    <property type="match status" value="2"/>
</dbReference>
<reference evidence="4" key="2">
    <citation type="submission" date="2012-05" db="EMBL/GenBank/DDBJ databases">
        <title>The Genome Annotation of Fusarium oxysporum Cotton.</title>
        <authorList>
            <consortium name="The Broad Institute Genomics Platform"/>
            <person name="Ma L.-J."/>
            <person name="Corby-Kistler H."/>
            <person name="Broz K."/>
            <person name="Gale L.R."/>
            <person name="Jonkers W."/>
            <person name="O'Donnell K."/>
            <person name="Ploetz R."/>
            <person name="Steinberg C."/>
            <person name="Schwartz D.C."/>
            <person name="VanEtten H."/>
            <person name="Zhou S."/>
            <person name="Young S.K."/>
            <person name="Zeng Q."/>
            <person name="Gargeya S."/>
            <person name="Fitzgerald M."/>
            <person name="Abouelleil A."/>
            <person name="Alvarado L."/>
            <person name="Chapman S.B."/>
            <person name="Gainer-Dewar J."/>
            <person name="Goldberg J."/>
            <person name="Griggs A."/>
            <person name="Gujja S."/>
            <person name="Hansen M."/>
            <person name="Howarth C."/>
            <person name="Imamovic A."/>
            <person name="Ireland A."/>
            <person name="Larimer J."/>
            <person name="McCowan C."/>
            <person name="Murphy C."/>
            <person name="Pearson M."/>
            <person name="Poon T.W."/>
            <person name="Priest M."/>
            <person name="Roberts A."/>
            <person name="Saif S."/>
            <person name="Shea T."/>
            <person name="Sykes S."/>
            <person name="Wortman J."/>
            <person name="Nusbaum C."/>
            <person name="Birren B."/>
        </authorList>
    </citation>
    <scope>NUCLEOTIDE SEQUENCE</scope>
    <source>
        <strain evidence="4">25433</strain>
    </source>
</reference>
<dbReference type="InterPro" id="IPR001632">
    <property type="entry name" value="WD40_G-protein_beta-like"/>
</dbReference>
<dbReference type="PANTHER" id="PTHR19879">
    <property type="entry name" value="TRANSCRIPTION INITIATION FACTOR TFIID"/>
    <property type="match status" value="1"/>
</dbReference>
<dbReference type="InterPro" id="IPR020472">
    <property type="entry name" value="WD40_PAC1"/>
</dbReference>
<reference evidence="4" key="1">
    <citation type="submission" date="2011-11" db="EMBL/GenBank/DDBJ databases">
        <title>The Genome Sequence of Fusarium oxysporum Cotton.</title>
        <authorList>
            <consortium name="The Broad Institute Genome Sequencing Platform"/>
            <person name="Ma L.-J."/>
            <person name="Gale L.R."/>
            <person name="Schwartz D.C."/>
            <person name="Zhou S."/>
            <person name="Corby-Kistler H."/>
            <person name="Young S.K."/>
            <person name="Zeng Q."/>
            <person name="Gargeya S."/>
            <person name="Fitzgerald M."/>
            <person name="Haas B."/>
            <person name="Abouelleil A."/>
            <person name="Alvarado L."/>
            <person name="Arachchi H.M."/>
            <person name="Berlin A."/>
            <person name="Brown A."/>
            <person name="Chapman S.B."/>
            <person name="Chen Z."/>
            <person name="Dunbar C."/>
            <person name="Freedman E."/>
            <person name="Gearin G."/>
            <person name="Goldberg J."/>
            <person name="Griggs A."/>
            <person name="Gujja S."/>
            <person name="Heiman D."/>
            <person name="Howarth C."/>
            <person name="Larson L."/>
            <person name="Lui A."/>
            <person name="MacDonald P.J.P."/>
            <person name="Montmayeur A."/>
            <person name="Murphy C."/>
            <person name="Neiman D."/>
            <person name="Pearson M."/>
            <person name="Priest M."/>
            <person name="Roberts A."/>
            <person name="Saif S."/>
            <person name="Shea T."/>
            <person name="Shenoy N."/>
            <person name="Sisk P."/>
            <person name="Stolte C."/>
            <person name="Sykes S."/>
            <person name="Wortman J."/>
            <person name="Nusbaum C."/>
            <person name="Birren B."/>
        </authorList>
    </citation>
    <scope>NUCLEOTIDE SEQUENCE [LARGE SCALE GENOMIC DNA]</scope>
    <source>
        <strain evidence="4">25433</strain>
    </source>
</reference>
<dbReference type="Proteomes" id="UP000030701">
    <property type="component" value="Unassembled WGS sequence"/>
</dbReference>
<dbReference type="EMBL" id="JH658000">
    <property type="protein sequence ID" value="EXM16382.1"/>
    <property type="molecule type" value="Genomic_DNA"/>
</dbReference>
<organism evidence="4">
    <name type="scientific">Fusarium oxysporum f. sp. vasinfectum 25433</name>
    <dbReference type="NCBI Taxonomy" id="1089449"/>
    <lineage>
        <taxon>Eukaryota</taxon>
        <taxon>Fungi</taxon>
        <taxon>Dikarya</taxon>
        <taxon>Ascomycota</taxon>
        <taxon>Pezizomycotina</taxon>
        <taxon>Sordariomycetes</taxon>
        <taxon>Hypocreomycetidae</taxon>
        <taxon>Hypocreales</taxon>
        <taxon>Nectriaceae</taxon>
        <taxon>Fusarium</taxon>
        <taxon>Fusarium oxysporum species complex</taxon>
    </lineage>
</organism>
<dbReference type="HOGENOM" id="CLU_000288_57_19_1"/>
<protein>
    <submittedName>
        <fullName evidence="4">Uncharacterized protein</fullName>
    </submittedName>
</protein>
<dbReference type="InterPro" id="IPR015943">
    <property type="entry name" value="WD40/YVTN_repeat-like_dom_sf"/>
</dbReference>
<sequence>MLKGNGNAVYSVSFSPDGQYLASASRDKTIRIWDTTTGNCQATLEGHGDVVQSVAFSPDGQYLASGSEDETIKIWDATTGHCQATLNVGRSLNTIRFDEIGSRLLTNASIFDLSMLLASPSPTAAQPAFSFLYRPVQRQGYGISADGGWITYQGRNLLWLPSEYRPAISAIAASTVALGCNSGPVLLLRFSEEAPR</sequence>
<keyword evidence="2" id="KW-0677">Repeat</keyword>
<keyword evidence="1 3" id="KW-0853">WD repeat</keyword>
<evidence type="ECO:0000256" key="3">
    <source>
        <dbReference type="PROSITE-ProRule" id="PRU00221"/>
    </source>
</evidence>
<dbReference type="PROSITE" id="PS50294">
    <property type="entry name" value="WD_REPEATS_REGION"/>
    <property type="match status" value="2"/>
</dbReference>
<accession>X0L5R3</accession>